<comment type="caution">
    <text evidence="1">The sequence shown here is derived from an EMBL/GenBank/DDBJ whole genome shotgun (WGS) entry which is preliminary data.</text>
</comment>
<evidence type="ECO:0000313" key="1">
    <source>
        <dbReference type="EMBL" id="CAL8111976.1"/>
    </source>
</evidence>
<organism evidence="1 2">
    <name type="scientific">Orchesella dallaii</name>
    <dbReference type="NCBI Taxonomy" id="48710"/>
    <lineage>
        <taxon>Eukaryota</taxon>
        <taxon>Metazoa</taxon>
        <taxon>Ecdysozoa</taxon>
        <taxon>Arthropoda</taxon>
        <taxon>Hexapoda</taxon>
        <taxon>Collembola</taxon>
        <taxon>Entomobryomorpha</taxon>
        <taxon>Entomobryoidea</taxon>
        <taxon>Orchesellidae</taxon>
        <taxon>Orchesellinae</taxon>
        <taxon>Orchesella</taxon>
    </lineage>
</organism>
<keyword evidence="2" id="KW-1185">Reference proteome</keyword>
<dbReference type="Proteomes" id="UP001642540">
    <property type="component" value="Unassembled WGS sequence"/>
</dbReference>
<evidence type="ECO:0000313" key="2">
    <source>
        <dbReference type="Proteomes" id="UP001642540"/>
    </source>
</evidence>
<name>A0ABP1QUY0_9HEXA</name>
<dbReference type="EMBL" id="CAXLJM020000046">
    <property type="protein sequence ID" value="CAL8111976.1"/>
    <property type="molecule type" value="Genomic_DNA"/>
</dbReference>
<sequence length="102" mass="11604">MGTSHIELRNPQSVILMNTFALIHYYESTYNLFSLAYQDQGNKTSFEIESENIYISSTLDFTYLIKQMSCVSFRVSASKLLTFNTQNSSQCYVVGCEIKAGE</sequence>
<reference evidence="1 2" key="1">
    <citation type="submission" date="2024-08" db="EMBL/GenBank/DDBJ databases">
        <authorList>
            <person name="Cucini C."/>
            <person name="Frati F."/>
        </authorList>
    </citation>
    <scope>NUCLEOTIDE SEQUENCE [LARGE SCALE GENOMIC DNA]</scope>
</reference>
<protein>
    <submittedName>
        <fullName evidence="1">Uncharacterized protein</fullName>
    </submittedName>
</protein>
<proteinExistence type="predicted"/>
<gene>
    <name evidence="1" type="ORF">ODALV1_LOCUS15440</name>
</gene>
<accession>A0ABP1QUY0</accession>